<dbReference type="Proteomes" id="UP001230188">
    <property type="component" value="Unassembled WGS sequence"/>
</dbReference>
<keyword evidence="6" id="KW-1185">Reference proteome</keyword>
<sequence length="474" mass="53678">MWFATFYSVRLIISAHDSPDYVARSQIGTALARFARTTFFHKRLYTTLAETLTTRELRVLRAEFEALDHDDDGYVSCADLVSALRRREHATSQIEVESIFDACELGADHLVSYDEFVLASVHRCRYLREDRVDALFKEYLDATSDEQFVTADSLRKHGFDDDAIAEIFDAAQVKVNGKIDRDEFDNLLRLGRVTVQTNVPRKDRSSGYNDHGGGGHVPAKEMVLKQKDVVPMEDEEEEEEEEATPAAAAAAADEEVKDEVENESHINHSSDIRDRLCKLGVSEKGITVMTPRTAWTPRSDGPFWSDSEKHLNTMTKVVDQAEEIEANSVEVLEEKAAASLRELKESEAELDAILRDTRDDGERQAAEGKYLALAETAMRDCRAAAIAFRKEERLPEAIAAFREAKNLEFILAQRGVLVEDKGEESKEAARFAMPPPSDTEVQRRAERVIPRKRRSLAARFLPNPRRFLTLKRKR</sequence>
<feature type="compositionally biased region" description="Acidic residues" evidence="3">
    <location>
        <begin position="231"/>
        <end position="243"/>
    </location>
</feature>
<feature type="region of interest" description="Disordered" evidence="3">
    <location>
        <begin position="231"/>
        <end position="253"/>
    </location>
</feature>
<reference evidence="5" key="1">
    <citation type="submission" date="2023-01" db="EMBL/GenBank/DDBJ databases">
        <title>Metagenome sequencing of chrysophaentin producing Chrysophaeum taylorii.</title>
        <authorList>
            <person name="Davison J."/>
            <person name="Bewley C."/>
        </authorList>
    </citation>
    <scope>NUCLEOTIDE SEQUENCE</scope>
    <source>
        <strain evidence="5">NIES-1699</strain>
    </source>
</reference>
<name>A0AAD7UGS6_9STRA</name>
<feature type="coiled-coil region" evidence="2">
    <location>
        <begin position="329"/>
        <end position="360"/>
    </location>
</feature>
<organism evidence="5 6">
    <name type="scientific">Chrysophaeum taylorii</name>
    <dbReference type="NCBI Taxonomy" id="2483200"/>
    <lineage>
        <taxon>Eukaryota</taxon>
        <taxon>Sar</taxon>
        <taxon>Stramenopiles</taxon>
        <taxon>Ochrophyta</taxon>
        <taxon>Pelagophyceae</taxon>
        <taxon>Pelagomonadales</taxon>
        <taxon>Pelagomonadaceae</taxon>
        <taxon>Chrysophaeum</taxon>
    </lineage>
</organism>
<dbReference type="Gene3D" id="1.10.238.10">
    <property type="entry name" value="EF-hand"/>
    <property type="match status" value="1"/>
</dbReference>
<dbReference type="AlphaFoldDB" id="A0AAD7UGS6"/>
<dbReference type="GO" id="GO:0005509">
    <property type="term" value="F:calcium ion binding"/>
    <property type="evidence" value="ECO:0007669"/>
    <property type="project" value="InterPro"/>
</dbReference>
<dbReference type="PROSITE" id="PS50222">
    <property type="entry name" value="EF_HAND_2"/>
    <property type="match status" value="2"/>
</dbReference>
<evidence type="ECO:0000313" key="5">
    <source>
        <dbReference type="EMBL" id="KAJ8605701.1"/>
    </source>
</evidence>
<feature type="domain" description="EF-hand" evidence="4">
    <location>
        <begin position="55"/>
        <end position="90"/>
    </location>
</feature>
<accession>A0AAD7UGS6</accession>
<evidence type="ECO:0000256" key="3">
    <source>
        <dbReference type="SAM" id="MobiDB-lite"/>
    </source>
</evidence>
<feature type="domain" description="EF-hand" evidence="4">
    <location>
        <begin position="159"/>
        <end position="194"/>
    </location>
</feature>
<evidence type="ECO:0000259" key="4">
    <source>
        <dbReference type="PROSITE" id="PS50222"/>
    </source>
</evidence>
<dbReference type="InterPro" id="IPR011992">
    <property type="entry name" value="EF-hand-dom_pair"/>
</dbReference>
<keyword evidence="2" id="KW-0175">Coiled coil</keyword>
<dbReference type="EMBL" id="JAQMWT010000313">
    <property type="protein sequence ID" value="KAJ8605701.1"/>
    <property type="molecule type" value="Genomic_DNA"/>
</dbReference>
<dbReference type="SUPFAM" id="SSF47473">
    <property type="entry name" value="EF-hand"/>
    <property type="match status" value="1"/>
</dbReference>
<dbReference type="PROSITE" id="PS00018">
    <property type="entry name" value="EF_HAND_1"/>
    <property type="match status" value="1"/>
</dbReference>
<evidence type="ECO:0000256" key="1">
    <source>
        <dbReference type="ARBA" id="ARBA00022837"/>
    </source>
</evidence>
<evidence type="ECO:0000256" key="2">
    <source>
        <dbReference type="SAM" id="Coils"/>
    </source>
</evidence>
<protein>
    <recommendedName>
        <fullName evidence="4">EF-hand domain-containing protein</fullName>
    </recommendedName>
</protein>
<dbReference type="InterPro" id="IPR002048">
    <property type="entry name" value="EF_hand_dom"/>
</dbReference>
<proteinExistence type="predicted"/>
<comment type="caution">
    <text evidence="5">The sequence shown here is derived from an EMBL/GenBank/DDBJ whole genome shotgun (WGS) entry which is preliminary data.</text>
</comment>
<dbReference type="InterPro" id="IPR018247">
    <property type="entry name" value="EF_Hand_1_Ca_BS"/>
</dbReference>
<evidence type="ECO:0000313" key="6">
    <source>
        <dbReference type="Proteomes" id="UP001230188"/>
    </source>
</evidence>
<keyword evidence="1" id="KW-0106">Calcium</keyword>
<gene>
    <name evidence="5" type="ORF">CTAYLR_010148</name>
</gene>
<dbReference type="Pfam" id="PF13499">
    <property type="entry name" value="EF-hand_7"/>
    <property type="match status" value="1"/>
</dbReference>